<feature type="short sequence motif" description="Gly-cisPro motif, important for rejection of L-amino acids" evidence="2">
    <location>
        <begin position="137"/>
        <end position="138"/>
    </location>
</feature>
<evidence type="ECO:0000313" key="3">
    <source>
        <dbReference type="EMBL" id="HIQ83337.1"/>
    </source>
</evidence>
<accession>A0A9D0ZMM6</accession>
<dbReference type="InterPro" id="IPR023509">
    <property type="entry name" value="DTD-like_sf"/>
</dbReference>
<dbReference type="EC" id="3.1.1.96" evidence="2"/>
<comment type="domain">
    <text evidence="2">A Gly-cisPro motif from one monomer fits into the active site of the other monomer to allow specific chiral rejection of L-amino acids.</text>
</comment>
<dbReference type="AlphaFoldDB" id="A0A9D0ZMM6"/>
<dbReference type="InterPro" id="IPR003732">
    <property type="entry name" value="Daa-tRNA_deacyls_DTD"/>
</dbReference>
<sequence>MRLVVQRVARASVTVEGEITGKIGKGYMVLAGAETGDTEADARLCADKLAGLRVFEDSEGKMNLSIADVGGEILLVSQFTLLGDARHGRRPSFIAAARPEVAEPLLEQMKAMLEARGLHVETGRFQTHMDVELVNDGPVTILIDSRKVF</sequence>
<dbReference type="GO" id="GO:0019478">
    <property type="term" value="P:D-amino acid catabolic process"/>
    <property type="evidence" value="ECO:0007669"/>
    <property type="project" value="UniProtKB-UniRule"/>
</dbReference>
<dbReference type="GO" id="GO:0106026">
    <property type="term" value="F:Gly-tRNA(Ala) deacylase activity"/>
    <property type="evidence" value="ECO:0007669"/>
    <property type="project" value="UniProtKB-UniRule"/>
</dbReference>
<dbReference type="FunFam" id="3.50.80.10:FF:000001">
    <property type="entry name" value="D-aminoacyl-tRNA deacylase"/>
    <property type="match status" value="1"/>
</dbReference>
<dbReference type="Pfam" id="PF02580">
    <property type="entry name" value="Tyr_Deacylase"/>
    <property type="match status" value="1"/>
</dbReference>
<dbReference type="Gene3D" id="3.50.80.10">
    <property type="entry name" value="D-tyrosyl-tRNA(Tyr) deacylase"/>
    <property type="match status" value="1"/>
</dbReference>
<comment type="similarity">
    <text evidence="1 2">Belongs to the DTD family.</text>
</comment>
<gene>
    <name evidence="2" type="primary">dtd</name>
    <name evidence="3" type="ORF">IAA52_09595</name>
</gene>
<evidence type="ECO:0000256" key="1">
    <source>
        <dbReference type="ARBA" id="ARBA00009673"/>
    </source>
</evidence>
<dbReference type="Proteomes" id="UP000824260">
    <property type="component" value="Unassembled WGS sequence"/>
</dbReference>
<dbReference type="HAMAP" id="MF_00518">
    <property type="entry name" value="Deacylase_Dtd"/>
    <property type="match status" value="1"/>
</dbReference>
<keyword evidence="2" id="KW-0820">tRNA-binding</keyword>
<name>A0A9D0ZMM6_9FIRM</name>
<dbReference type="EMBL" id="DVFZ01000095">
    <property type="protein sequence ID" value="HIQ83337.1"/>
    <property type="molecule type" value="Genomic_DNA"/>
</dbReference>
<evidence type="ECO:0000256" key="2">
    <source>
        <dbReference type="HAMAP-Rule" id="MF_00518"/>
    </source>
</evidence>
<dbReference type="GO" id="GO:0051500">
    <property type="term" value="F:D-tyrosyl-tRNA(Tyr) deacylase activity"/>
    <property type="evidence" value="ECO:0007669"/>
    <property type="project" value="TreeGrafter"/>
</dbReference>
<protein>
    <recommendedName>
        <fullName evidence="2">D-aminoacyl-tRNA deacylase</fullName>
        <shortName evidence="2">DTD</shortName>
        <ecNumber evidence="2">3.1.1.96</ecNumber>
    </recommendedName>
    <alternativeName>
        <fullName evidence="2">Gly-tRNA(Ala) deacylase</fullName>
        <ecNumber evidence="2">3.1.1.-</ecNumber>
    </alternativeName>
</protein>
<keyword evidence="2" id="KW-0963">Cytoplasm</keyword>
<comment type="catalytic activity">
    <reaction evidence="2">
        <text>glycyl-tRNA(Ala) + H2O = tRNA(Ala) + glycine + H(+)</text>
        <dbReference type="Rhea" id="RHEA:53744"/>
        <dbReference type="Rhea" id="RHEA-COMP:9657"/>
        <dbReference type="Rhea" id="RHEA-COMP:13640"/>
        <dbReference type="ChEBI" id="CHEBI:15377"/>
        <dbReference type="ChEBI" id="CHEBI:15378"/>
        <dbReference type="ChEBI" id="CHEBI:57305"/>
        <dbReference type="ChEBI" id="CHEBI:78442"/>
        <dbReference type="ChEBI" id="CHEBI:78522"/>
    </reaction>
</comment>
<reference evidence="3" key="1">
    <citation type="submission" date="2020-10" db="EMBL/GenBank/DDBJ databases">
        <authorList>
            <person name="Gilroy R."/>
        </authorList>
    </citation>
    <scope>NUCLEOTIDE SEQUENCE</scope>
    <source>
        <strain evidence="3">ChiSjej6B24-2974</strain>
    </source>
</reference>
<comment type="subcellular location">
    <subcellularLocation>
        <location evidence="2">Cytoplasm</location>
    </subcellularLocation>
</comment>
<dbReference type="NCBIfam" id="TIGR00256">
    <property type="entry name" value="D-aminoacyl-tRNA deacylase"/>
    <property type="match status" value="1"/>
</dbReference>
<proteinExistence type="inferred from homology"/>
<dbReference type="PANTHER" id="PTHR10472">
    <property type="entry name" value="D-TYROSYL-TRNA TYR DEACYLASE"/>
    <property type="match status" value="1"/>
</dbReference>
<reference evidence="3" key="2">
    <citation type="journal article" date="2021" name="PeerJ">
        <title>Extensive microbial diversity within the chicken gut microbiome revealed by metagenomics and culture.</title>
        <authorList>
            <person name="Gilroy R."/>
            <person name="Ravi A."/>
            <person name="Getino M."/>
            <person name="Pursley I."/>
            <person name="Horton D.L."/>
            <person name="Alikhan N.F."/>
            <person name="Baker D."/>
            <person name="Gharbi K."/>
            <person name="Hall N."/>
            <person name="Watson M."/>
            <person name="Adriaenssens E.M."/>
            <person name="Foster-Nyarko E."/>
            <person name="Jarju S."/>
            <person name="Secka A."/>
            <person name="Antonio M."/>
            <person name="Oren A."/>
            <person name="Chaudhuri R.R."/>
            <person name="La Ragione R."/>
            <person name="Hildebrand F."/>
            <person name="Pallen M.J."/>
        </authorList>
    </citation>
    <scope>NUCLEOTIDE SEQUENCE</scope>
    <source>
        <strain evidence="3">ChiSjej6B24-2974</strain>
    </source>
</reference>
<dbReference type="GO" id="GO:0043908">
    <property type="term" value="F:Ser(Gly)-tRNA(Ala) hydrolase activity"/>
    <property type="evidence" value="ECO:0007669"/>
    <property type="project" value="UniProtKB-UniRule"/>
</dbReference>
<dbReference type="CDD" id="cd00563">
    <property type="entry name" value="Dtyr_deacylase"/>
    <property type="match status" value="1"/>
</dbReference>
<dbReference type="GO" id="GO:0000049">
    <property type="term" value="F:tRNA binding"/>
    <property type="evidence" value="ECO:0007669"/>
    <property type="project" value="UniProtKB-UniRule"/>
</dbReference>
<dbReference type="SUPFAM" id="SSF69500">
    <property type="entry name" value="DTD-like"/>
    <property type="match status" value="1"/>
</dbReference>
<dbReference type="PANTHER" id="PTHR10472:SF5">
    <property type="entry name" value="D-AMINOACYL-TRNA DEACYLASE 1"/>
    <property type="match status" value="1"/>
</dbReference>
<dbReference type="GO" id="GO:0005737">
    <property type="term" value="C:cytoplasm"/>
    <property type="evidence" value="ECO:0007669"/>
    <property type="project" value="UniProtKB-SubCell"/>
</dbReference>
<keyword evidence="2 3" id="KW-0378">Hydrolase</keyword>
<comment type="caution">
    <text evidence="3">The sequence shown here is derived from an EMBL/GenBank/DDBJ whole genome shotgun (WGS) entry which is preliminary data.</text>
</comment>
<dbReference type="EC" id="3.1.1.-" evidence="2"/>
<keyword evidence="2" id="KW-0694">RNA-binding</keyword>
<comment type="function">
    <text evidence="2">An aminoacyl-tRNA editing enzyme that deacylates mischarged D-aminoacyl-tRNAs. Also deacylates mischarged glycyl-tRNA(Ala), protecting cells against glycine mischarging by AlaRS. Acts via tRNA-based rather than protein-based catalysis; rejects L-amino acids rather than detecting D-amino acids in the active site. By recycling D-aminoacyl-tRNA to D-amino acids and free tRNA molecules, this enzyme counteracts the toxicity associated with the formation of D-aminoacyl-tRNA entities in vivo and helps enforce protein L-homochirality.</text>
</comment>
<organism evidence="3 4">
    <name type="scientific">Candidatus Pullichristensenella stercorigallinarum</name>
    <dbReference type="NCBI Taxonomy" id="2840909"/>
    <lineage>
        <taxon>Bacteria</taxon>
        <taxon>Bacillati</taxon>
        <taxon>Bacillota</taxon>
        <taxon>Clostridia</taxon>
        <taxon>Candidatus Pullichristensenella</taxon>
    </lineage>
</organism>
<comment type="catalytic activity">
    <reaction evidence="2">
        <text>a D-aminoacyl-tRNA + H2O = a tRNA + a D-alpha-amino acid + H(+)</text>
        <dbReference type="Rhea" id="RHEA:13953"/>
        <dbReference type="Rhea" id="RHEA-COMP:10123"/>
        <dbReference type="Rhea" id="RHEA-COMP:10124"/>
        <dbReference type="ChEBI" id="CHEBI:15377"/>
        <dbReference type="ChEBI" id="CHEBI:15378"/>
        <dbReference type="ChEBI" id="CHEBI:59871"/>
        <dbReference type="ChEBI" id="CHEBI:78442"/>
        <dbReference type="ChEBI" id="CHEBI:79333"/>
        <dbReference type="EC" id="3.1.1.96"/>
    </reaction>
</comment>
<evidence type="ECO:0000313" key="4">
    <source>
        <dbReference type="Proteomes" id="UP000824260"/>
    </source>
</evidence>
<comment type="subunit">
    <text evidence="2">Homodimer.</text>
</comment>